<accession>A0ACC2WDZ8</accession>
<name>A0ACC2WDZ8_9TREE</name>
<dbReference type="EMBL" id="JASBWS010000027">
    <property type="protein sequence ID" value="KAJ9109973.1"/>
    <property type="molecule type" value="Genomic_DNA"/>
</dbReference>
<reference evidence="1" key="1">
    <citation type="submission" date="2023-04" db="EMBL/GenBank/DDBJ databases">
        <title>Draft Genome sequencing of Naganishia species isolated from polar environments using Oxford Nanopore Technology.</title>
        <authorList>
            <person name="Leo P."/>
            <person name="Venkateswaran K."/>
        </authorList>
    </citation>
    <scope>NUCLEOTIDE SEQUENCE</scope>
    <source>
        <strain evidence="1">MNA-CCFEE 5262</strain>
    </source>
</reference>
<keyword evidence="2" id="KW-1185">Reference proteome</keyword>
<proteinExistence type="predicted"/>
<evidence type="ECO:0000313" key="1">
    <source>
        <dbReference type="EMBL" id="KAJ9109973.1"/>
    </source>
</evidence>
<organism evidence="1 2">
    <name type="scientific">Naganishia adeliensis</name>
    <dbReference type="NCBI Taxonomy" id="92952"/>
    <lineage>
        <taxon>Eukaryota</taxon>
        <taxon>Fungi</taxon>
        <taxon>Dikarya</taxon>
        <taxon>Basidiomycota</taxon>
        <taxon>Agaricomycotina</taxon>
        <taxon>Tremellomycetes</taxon>
        <taxon>Filobasidiales</taxon>
        <taxon>Filobasidiaceae</taxon>
        <taxon>Naganishia</taxon>
    </lineage>
</organism>
<evidence type="ECO:0000313" key="2">
    <source>
        <dbReference type="Proteomes" id="UP001230649"/>
    </source>
</evidence>
<protein>
    <submittedName>
        <fullName evidence="1">Uncharacterized protein</fullName>
    </submittedName>
</protein>
<gene>
    <name evidence="1" type="ORF">QFC20_003173</name>
</gene>
<comment type="caution">
    <text evidence="1">The sequence shown here is derived from an EMBL/GenBank/DDBJ whole genome shotgun (WGS) entry which is preliminary data.</text>
</comment>
<sequence>MLAVTLAEDLKRKSIVVGEQLQAGKIAQLEHQYRVLEERQKALVEERNVYREKARAYDIFLREREGDEIVMRDDGKKVLGSTRQTEKAR</sequence>
<dbReference type="Proteomes" id="UP001230649">
    <property type="component" value="Unassembled WGS sequence"/>
</dbReference>